<sequence>IGWQLPVSDGQISGTIGNNLRLEALKINLTGNISKYFSISYRAHVENIGWEPFVTDGIISGTVGKGLRIEAIEIQITLK</sequence>
<comment type="caution">
    <text evidence="1">The sequence shown here is derived from an EMBL/GenBank/DDBJ whole genome shotgun (WGS) entry which is preliminary data.</text>
</comment>
<organism evidence="1 2">
    <name type="scientific">Lactococcus lactis</name>
    <dbReference type="NCBI Taxonomy" id="1358"/>
    <lineage>
        <taxon>Bacteria</taxon>
        <taxon>Bacillati</taxon>
        <taxon>Bacillota</taxon>
        <taxon>Bacilli</taxon>
        <taxon>Lactobacillales</taxon>
        <taxon>Streptococcaceae</taxon>
        <taxon>Lactococcus</taxon>
    </lineage>
</organism>
<dbReference type="SMART" id="SM00728">
    <property type="entry name" value="ChW"/>
    <property type="match status" value="2"/>
</dbReference>
<dbReference type="EMBL" id="JAWHVL010000019">
    <property type="protein sequence ID" value="MDV2632839.1"/>
    <property type="molecule type" value="Genomic_DNA"/>
</dbReference>
<proteinExistence type="predicted"/>
<reference evidence="1" key="1">
    <citation type="submission" date="2023-10" db="EMBL/GenBank/DDBJ databases">
        <title>Production of high quality cheese from raw caw milk (raw cheese).</title>
        <authorList>
            <person name="Samouris G."/>
        </authorList>
    </citation>
    <scope>NUCLEOTIDE SEQUENCE</scope>
    <source>
        <strain evidence="1">M17-3</strain>
    </source>
</reference>
<accession>A0AAE4SZ89</accession>
<dbReference type="Proteomes" id="UP001186047">
    <property type="component" value="Unassembled WGS sequence"/>
</dbReference>
<dbReference type="Pfam" id="PF07538">
    <property type="entry name" value="ChW"/>
    <property type="match status" value="2"/>
</dbReference>
<name>A0AAE4SZ89_9LACT</name>
<dbReference type="InterPro" id="IPR006637">
    <property type="entry name" value="ChW"/>
</dbReference>
<gene>
    <name evidence="1" type="ORF">RZO31_08105</name>
</gene>
<evidence type="ECO:0000313" key="2">
    <source>
        <dbReference type="Proteomes" id="UP001186047"/>
    </source>
</evidence>
<evidence type="ECO:0000313" key="1">
    <source>
        <dbReference type="EMBL" id="MDV2632839.1"/>
    </source>
</evidence>
<feature type="non-terminal residue" evidence="1">
    <location>
        <position position="1"/>
    </location>
</feature>
<protein>
    <submittedName>
        <fullName evidence="1">Lysozyme</fullName>
    </submittedName>
</protein>
<dbReference type="AlphaFoldDB" id="A0AAE4SZ89"/>